<accession>A0A1G1V1L0</accession>
<dbReference type="EMBL" id="MHBW01000012">
    <property type="protein sequence ID" value="OGY09288.1"/>
    <property type="molecule type" value="Genomic_DNA"/>
</dbReference>
<sequence>MPSISELTANRRAFLGVSLVGSALGSACGSAHSSEPMPLGARQPLPTVAQKPPDVLKSTPTTEILKTGILWTQDLVIPLPDFQITRDAFYITPEIIALTNSQGHAMGVRIADGKGWKYDEDPLFVYGADSNGVYGFRQDRRLIAVDAKVGQKKWSVVFPSGNQANVRLPFVVCKDTIHPTLQFAQQFLALGISKDTGSVLWQQVGQIIGGTSFTVIIDGTSGIEAANGKKKWQVDAHDQFATGRNRRIADNTLFYKNSNDSPVAALDLDSGTQLWINRVKNDGIVLATSNAVCLTFQTGIAKRGLILVEAKSGNTIRQSNEFPFEDFVGEKNEWFVWTNSSTGTTSFTNTANGYAVTNDDLRLNMLTGTIKNVLVGAFMDPRGQSYLYGVDITAKNADRKWRLPIERSNYPPAIVNGKVLVSSSAGLQVIDGASGKVLEQVALRGAVSRMTSLNNIALIQTGNPGQLGTLSAIKL</sequence>
<evidence type="ECO:0000313" key="1">
    <source>
        <dbReference type="EMBL" id="OGY09288.1"/>
    </source>
</evidence>
<dbReference type="Gene3D" id="2.130.10.10">
    <property type="entry name" value="YVTN repeat-like/Quinoprotein amine dehydrogenase"/>
    <property type="match status" value="1"/>
</dbReference>
<dbReference type="AlphaFoldDB" id="A0A1G1V1L0"/>
<comment type="caution">
    <text evidence="1">The sequence shown here is derived from an EMBL/GenBank/DDBJ whole genome shotgun (WGS) entry which is preliminary data.</text>
</comment>
<evidence type="ECO:0008006" key="3">
    <source>
        <dbReference type="Google" id="ProtNLM"/>
    </source>
</evidence>
<dbReference type="InterPro" id="IPR011047">
    <property type="entry name" value="Quinoprotein_ADH-like_sf"/>
</dbReference>
<dbReference type="InterPro" id="IPR015943">
    <property type="entry name" value="WD40/YVTN_repeat-like_dom_sf"/>
</dbReference>
<dbReference type="Proteomes" id="UP000177967">
    <property type="component" value="Unassembled WGS sequence"/>
</dbReference>
<evidence type="ECO:0000313" key="2">
    <source>
        <dbReference type="Proteomes" id="UP000177967"/>
    </source>
</evidence>
<dbReference type="SUPFAM" id="SSF50998">
    <property type="entry name" value="Quinoprotein alcohol dehydrogenase-like"/>
    <property type="match status" value="1"/>
</dbReference>
<reference evidence="1 2" key="1">
    <citation type="journal article" date="2016" name="Nat. Commun.">
        <title>Thousands of microbial genomes shed light on interconnected biogeochemical processes in an aquifer system.</title>
        <authorList>
            <person name="Anantharaman K."/>
            <person name="Brown C.T."/>
            <person name="Hug L.A."/>
            <person name="Sharon I."/>
            <person name="Castelle C.J."/>
            <person name="Probst A.J."/>
            <person name="Thomas B.C."/>
            <person name="Singh A."/>
            <person name="Wilkins M.J."/>
            <person name="Karaoz U."/>
            <person name="Brodie E.L."/>
            <person name="Williams K.H."/>
            <person name="Hubbard S.S."/>
            <person name="Banfield J.F."/>
        </authorList>
    </citation>
    <scope>NUCLEOTIDE SEQUENCE [LARGE SCALE GENOMIC DNA]</scope>
</reference>
<name>A0A1G1V1L0_9BACT</name>
<proteinExistence type="predicted"/>
<organism evidence="1 2">
    <name type="scientific">Candidatus Blackburnbacteria bacterium RIFCSPHIGHO2_01_FULL_43_15b</name>
    <dbReference type="NCBI Taxonomy" id="1797513"/>
    <lineage>
        <taxon>Bacteria</taxon>
        <taxon>Candidatus Blackburniibacteriota</taxon>
    </lineage>
</organism>
<gene>
    <name evidence="1" type="ORF">A2782_00140</name>
</gene>
<protein>
    <recommendedName>
        <fullName evidence="3">Outer membrane protein assembly factor BamB</fullName>
    </recommendedName>
</protein>